<feature type="domain" description="EF-hand" evidence="14">
    <location>
        <begin position="224"/>
        <end position="259"/>
    </location>
</feature>
<evidence type="ECO:0000256" key="10">
    <source>
        <dbReference type="ARBA" id="ARBA00023065"/>
    </source>
</evidence>
<name>A0AAD4SYL4_9MAGN</name>
<accession>A0AAD4SYL4</accession>
<dbReference type="PROSITE" id="PS00018">
    <property type="entry name" value="EF_HAND_1"/>
    <property type="match status" value="1"/>
</dbReference>
<dbReference type="PROSITE" id="PS50222">
    <property type="entry name" value="EF_HAND_2"/>
    <property type="match status" value="2"/>
</dbReference>
<evidence type="ECO:0000256" key="8">
    <source>
        <dbReference type="ARBA" id="ARBA00022837"/>
    </source>
</evidence>
<reference evidence="15" key="1">
    <citation type="submission" date="2022-04" db="EMBL/GenBank/DDBJ databases">
        <title>A functionally conserved STORR gene fusion in Papaver species that diverged 16.8 million years ago.</title>
        <authorList>
            <person name="Catania T."/>
        </authorList>
    </citation>
    <scope>NUCLEOTIDE SEQUENCE</scope>
    <source>
        <strain evidence="15">S-188037</strain>
    </source>
</reference>
<comment type="caution">
    <text evidence="15">The sequence shown here is derived from an EMBL/GenBank/DDBJ whole genome shotgun (WGS) entry which is preliminary data.</text>
</comment>
<evidence type="ECO:0000313" key="16">
    <source>
        <dbReference type="Proteomes" id="UP001202328"/>
    </source>
</evidence>
<comment type="similarity">
    <text evidence="13">Belongs to the MICU1 family. MICU1 subfamily.</text>
</comment>
<evidence type="ECO:0000256" key="9">
    <source>
        <dbReference type="ARBA" id="ARBA00022946"/>
    </source>
</evidence>
<dbReference type="PANTHER" id="PTHR12294">
    <property type="entry name" value="EF HAND DOMAIN FAMILY A1,A2-RELATED"/>
    <property type="match status" value="1"/>
</dbReference>
<dbReference type="GO" id="GO:0005758">
    <property type="term" value="C:mitochondrial intermembrane space"/>
    <property type="evidence" value="ECO:0007669"/>
    <property type="project" value="UniProtKB-SubCell"/>
</dbReference>
<feature type="domain" description="EF-hand" evidence="14">
    <location>
        <begin position="418"/>
        <end position="453"/>
    </location>
</feature>
<protein>
    <recommendedName>
        <fullName evidence="14">EF-hand domain-containing protein</fullName>
    </recommendedName>
</protein>
<dbReference type="AlphaFoldDB" id="A0AAD4SYL4"/>
<evidence type="ECO:0000259" key="14">
    <source>
        <dbReference type="PROSITE" id="PS50222"/>
    </source>
</evidence>
<evidence type="ECO:0000256" key="13">
    <source>
        <dbReference type="ARBA" id="ARBA00038333"/>
    </source>
</evidence>
<dbReference type="InterPro" id="IPR002048">
    <property type="entry name" value="EF_hand_dom"/>
</dbReference>
<dbReference type="GO" id="GO:0005509">
    <property type="term" value="F:calcium ion binding"/>
    <property type="evidence" value="ECO:0007669"/>
    <property type="project" value="InterPro"/>
</dbReference>
<keyword evidence="7" id="KW-0999">Mitochondrion inner membrane</keyword>
<evidence type="ECO:0000256" key="6">
    <source>
        <dbReference type="ARBA" id="ARBA00022737"/>
    </source>
</evidence>
<evidence type="ECO:0000256" key="4">
    <source>
        <dbReference type="ARBA" id="ARBA00022568"/>
    </source>
</evidence>
<evidence type="ECO:0000256" key="11">
    <source>
        <dbReference type="ARBA" id="ARBA00023128"/>
    </source>
</evidence>
<organism evidence="15 16">
    <name type="scientific">Papaver atlanticum</name>
    <dbReference type="NCBI Taxonomy" id="357466"/>
    <lineage>
        <taxon>Eukaryota</taxon>
        <taxon>Viridiplantae</taxon>
        <taxon>Streptophyta</taxon>
        <taxon>Embryophyta</taxon>
        <taxon>Tracheophyta</taxon>
        <taxon>Spermatophyta</taxon>
        <taxon>Magnoliopsida</taxon>
        <taxon>Ranunculales</taxon>
        <taxon>Papaveraceae</taxon>
        <taxon>Papaveroideae</taxon>
        <taxon>Papaver</taxon>
    </lineage>
</organism>
<keyword evidence="8" id="KW-0106">Calcium</keyword>
<keyword evidence="10" id="KW-0406">Ion transport</keyword>
<dbReference type="SUPFAM" id="SSF47473">
    <property type="entry name" value="EF-hand"/>
    <property type="match status" value="2"/>
</dbReference>
<keyword evidence="5" id="KW-0479">Metal-binding</keyword>
<dbReference type="GO" id="GO:1990246">
    <property type="term" value="C:uniplex complex"/>
    <property type="evidence" value="ECO:0007669"/>
    <property type="project" value="TreeGrafter"/>
</dbReference>
<evidence type="ECO:0000313" key="15">
    <source>
        <dbReference type="EMBL" id="KAI3928737.1"/>
    </source>
</evidence>
<comment type="subcellular location">
    <subcellularLocation>
        <location evidence="1">Mitochondrion inner membrane</location>
    </subcellularLocation>
    <subcellularLocation>
        <location evidence="2">Mitochondrion intermembrane space</location>
    </subcellularLocation>
</comment>
<keyword evidence="16" id="KW-1185">Reference proteome</keyword>
<evidence type="ECO:0000256" key="1">
    <source>
        <dbReference type="ARBA" id="ARBA00004273"/>
    </source>
</evidence>
<dbReference type="Pfam" id="PF13833">
    <property type="entry name" value="EF-hand_8"/>
    <property type="match status" value="1"/>
</dbReference>
<dbReference type="Gene3D" id="1.10.238.10">
    <property type="entry name" value="EF-hand"/>
    <property type="match status" value="3"/>
</dbReference>
<gene>
    <name evidence="15" type="ORF">MKW98_024338</name>
</gene>
<dbReference type="Proteomes" id="UP001202328">
    <property type="component" value="Unassembled WGS sequence"/>
</dbReference>
<keyword evidence="3" id="KW-0813">Transport</keyword>
<dbReference type="CDD" id="cd00051">
    <property type="entry name" value="EFh"/>
    <property type="match status" value="1"/>
</dbReference>
<evidence type="ECO:0000256" key="3">
    <source>
        <dbReference type="ARBA" id="ARBA00022448"/>
    </source>
</evidence>
<sequence length="471" mass="53105">MSLGSSLKRSSPLISGLNRHRYHTIRLFRNQAGESSSSSSSSSPSSLNLFLKSVSVIAAGSGLGYWFSNSSYFSSAKSGAIAFADWTTQTNPSVLQQEDDSADTSEKKKRKFLFGDAYRRKVFFNYEKRIRMRSPPEKVFEYFASFVTPEGEVLMRPADLMRAIVPVFPPSESNNVREGYLRGERAPEGELRCAPSKFFMLFDTDNDGLISFAEYIFFVTLLSIPESSFSIAFKMFDLDYNGEIDRDEFKRVMTWMRALNRQGAHHRDGKRTGLKVSYPVENGGLLEYFFGKDGTSCLQHEKFVEFLRNLHNEILLLEFNHYDYKRRGTISAKDFALSMVAAADMSNINQFLARVDKLDNEPHLSEIRITLEEFMAFAEIRKKLAPLSLAIFSYGTVNGLFTKKDFQRAASNVCGVTLSDKVVDIIFHVFDTNADGNLSANEFVKVLHRRESGMGQTVTELGVLGSVLNCA</sequence>
<evidence type="ECO:0000256" key="5">
    <source>
        <dbReference type="ARBA" id="ARBA00022723"/>
    </source>
</evidence>
<dbReference type="PANTHER" id="PTHR12294:SF1">
    <property type="entry name" value="CALCIUM UPTAKE PROTEIN 1, MITOCHONDRIAL"/>
    <property type="match status" value="1"/>
</dbReference>
<keyword evidence="6" id="KW-0677">Repeat</keyword>
<dbReference type="EMBL" id="JAJJMB010007708">
    <property type="protein sequence ID" value="KAI3928737.1"/>
    <property type="molecule type" value="Genomic_DNA"/>
</dbReference>
<keyword evidence="12" id="KW-0472">Membrane</keyword>
<dbReference type="InterPro" id="IPR011992">
    <property type="entry name" value="EF-hand-dom_pair"/>
</dbReference>
<dbReference type="SMART" id="SM00054">
    <property type="entry name" value="EFh"/>
    <property type="match status" value="3"/>
</dbReference>
<keyword evidence="9" id="KW-0809">Transit peptide</keyword>
<keyword evidence="11" id="KW-0496">Mitochondrion</keyword>
<keyword evidence="4" id="KW-0109">Calcium transport</keyword>
<proteinExistence type="inferred from homology"/>
<dbReference type="GO" id="GO:0036444">
    <property type="term" value="P:calcium import into the mitochondrion"/>
    <property type="evidence" value="ECO:0007669"/>
    <property type="project" value="TreeGrafter"/>
</dbReference>
<evidence type="ECO:0000256" key="7">
    <source>
        <dbReference type="ARBA" id="ARBA00022792"/>
    </source>
</evidence>
<evidence type="ECO:0000256" key="2">
    <source>
        <dbReference type="ARBA" id="ARBA00004569"/>
    </source>
</evidence>
<dbReference type="Pfam" id="PF13202">
    <property type="entry name" value="EF-hand_5"/>
    <property type="match status" value="1"/>
</dbReference>
<dbReference type="CDD" id="cd15900">
    <property type="entry name" value="EFh_MICU"/>
    <property type="match status" value="1"/>
</dbReference>
<dbReference type="GO" id="GO:0051560">
    <property type="term" value="P:mitochondrial calcium ion homeostasis"/>
    <property type="evidence" value="ECO:0007669"/>
    <property type="project" value="TreeGrafter"/>
</dbReference>
<dbReference type="InterPro" id="IPR018247">
    <property type="entry name" value="EF_Hand_1_Ca_BS"/>
</dbReference>
<evidence type="ECO:0000256" key="12">
    <source>
        <dbReference type="ARBA" id="ARBA00023136"/>
    </source>
</evidence>
<dbReference type="Pfam" id="PF13405">
    <property type="entry name" value="EF-hand_6"/>
    <property type="match status" value="1"/>
</dbReference>
<dbReference type="InterPro" id="IPR039800">
    <property type="entry name" value="MICU1/2/3"/>
</dbReference>